<dbReference type="EMBL" id="FQZU01000026">
    <property type="protein sequence ID" value="SHK51564.1"/>
    <property type="molecule type" value="Genomic_DNA"/>
</dbReference>
<protein>
    <recommendedName>
        <fullName evidence="1">Rho termination factor-like N-terminal domain-containing protein</fullName>
    </recommendedName>
</protein>
<evidence type="ECO:0000313" key="3">
    <source>
        <dbReference type="Proteomes" id="UP000183994"/>
    </source>
</evidence>
<keyword evidence="3" id="KW-1185">Reference proteome</keyword>
<name>A0A1M6T3S4_9BACT</name>
<evidence type="ECO:0000313" key="2">
    <source>
        <dbReference type="EMBL" id="SHK51564.1"/>
    </source>
</evidence>
<dbReference type="InterPro" id="IPR011112">
    <property type="entry name" value="Rho-like_N"/>
</dbReference>
<feature type="domain" description="Rho termination factor-like N-terminal" evidence="1">
    <location>
        <begin position="12"/>
        <end position="55"/>
    </location>
</feature>
<reference evidence="3" key="1">
    <citation type="submission" date="2016-11" db="EMBL/GenBank/DDBJ databases">
        <authorList>
            <person name="Varghese N."/>
            <person name="Submissions S."/>
        </authorList>
    </citation>
    <scope>NUCLEOTIDE SEQUENCE [LARGE SCALE GENOMIC DNA]</scope>
    <source>
        <strain evidence="3">DSM 16219</strain>
    </source>
</reference>
<dbReference type="OrthoDB" id="5471852at2"/>
<gene>
    <name evidence="2" type="ORF">SAMN02745216_03587</name>
</gene>
<accession>A0A1M6T3S4</accession>
<organism evidence="2 3">
    <name type="scientific">Desulfatibacillum alkenivorans DSM 16219</name>
    <dbReference type="NCBI Taxonomy" id="1121393"/>
    <lineage>
        <taxon>Bacteria</taxon>
        <taxon>Pseudomonadati</taxon>
        <taxon>Thermodesulfobacteriota</taxon>
        <taxon>Desulfobacteria</taxon>
        <taxon>Desulfobacterales</taxon>
        <taxon>Desulfatibacillaceae</taxon>
        <taxon>Desulfatibacillum</taxon>
    </lineage>
</organism>
<dbReference type="RefSeq" id="WP_073477629.1">
    <property type="nucleotide sequence ID" value="NZ_FQZU01000026.1"/>
</dbReference>
<dbReference type="Proteomes" id="UP000183994">
    <property type="component" value="Unassembled WGS sequence"/>
</dbReference>
<evidence type="ECO:0000259" key="1">
    <source>
        <dbReference type="SMART" id="SM00959"/>
    </source>
</evidence>
<dbReference type="STRING" id="1121393.SAMN02745216_03587"/>
<dbReference type="SMART" id="SM00959">
    <property type="entry name" value="Rho_N"/>
    <property type="match status" value="1"/>
</dbReference>
<dbReference type="AlphaFoldDB" id="A0A1M6T3S4"/>
<dbReference type="GO" id="GO:0006353">
    <property type="term" value="P:DNA-templated transcription termination"/>
    <property type="evidence" value="ECO:0007669"/>
    <property type="project" value="InterPro"/>
</dbReference>
<proteinExistence type="predicted"/>
<sequence>MGGKKKEAKEKPLDKMTAKELREVAKEIPGIVGVHSMNKLELLSEIKEARGIVDDGPQKDTGLIRSLKKQINELKDKRDAAIEAKDKDQMTILRRKISKLKKKTRRAA</sequence>